<comment type="caution">
    <text evidence="1">The sequence shown here is derived from an EMBL/GenBank/DDBJ whole genome shotgun (WGS) entry which is preliminary data.</text>
</comment>
<accession>A0ABU2V1D1</accession>
<proteinExistence type="predicted"/>
<evidence type="ECO:0000313" key="1">
    <source>
        <dbReference type="EMBL" id="MDT0479363.1"/>
    </source>
</evidence>
<name>A0ABU2V1D1_9ACTN</name>
<evidence type="ECO:0000313" key="2">
    <source>
        <dbReference type="Proteomes" id="UP001183824"/>
    </source>
</evidence>
<keyword evidence="2" id="KW-1185">Reference proteome</keyword>
<protein>
    <recommendedName>
        <fullName evidence="3">Transposase</fullName>
    </recommendedName>
</protein>
<sequence length="155" mass="16131">MAAAALGATERQHTALPGDTVSARVVHTLAKEVLELSKEIAEIDKLTAARLRAHGLAEVMGSMPVVALHEPRQRAARRVAVTSLSIAPVAGVLVGADNTPGNGCRHPNRQQGDSALLLTPGLEQVKISTRSEPQAIGACAPWTDLRNVPAKGTSA</sequence>
<dbReference type="RefSeq" id="WP_311712736.1">
    <property type="nucleotide sequence ID" value="NZ_JAVREZ010000001.1"/>
</dbReference>
<gene>
    <name evidence="1" type="ORF">RNB18_04035</name>
</gene>
<organism evidence="1 2">
    <name type="scientific">Streptomyces doebereineriae</name>
    <dbReference type="NCBI Taxonomy" id="3075528"/>
    <lineage>
        <taxon>Bacteria</taxon>
        <taxon>Bacillati</taxon>
        <taxon>Actinomycetota</taxon>
        <taxon>Actinomycetes</taxon>
        <taxon>Kitasatosporales</taxon>
        <taxon>Streptomycetaceae</taxon>
        <taxon>Streptomyces</taxon>
    </lineage>
</organism>
<reference evidence="2" key="1">
    <citation type="submission" date="2023-07" db="EMBL/GenBank/DDBJ databases">
        <title>30 novel species of actinomycetes from the DSMZ collection.</title>
        <authorList>
            <person name="Nouioui I."/>
        </authorList>
    </citation>
    <scope>NUCLEOTIDE SEQUENCE [LARGE SCALE GENOMIC DNA]</scope>
    <source>
        <strain evidence="2">DSM 41640</strain>
    </source>
</reference>
<dbReference type="EMBL" id="JAVREZ010000001">
    <property type="protein sequence ID" value="MDT0479363.1"/>
    <property type="molecule type" value="Genomic_DNA"/>
</dbReference>
<evidence type="ECO:0008006" key="3">
    <source>
        <dbReference type="Google" id="ProtNLM"/>
    </source>
</evidence>
<dbReference type="Proteomes" id="UP001183824">
    <property type="component" value="Unassembled WGS sequence"/>
</dbReference>